<feature type="region of interest" description="Disordered" evidence="1">
    <location>
        <begin position="62"/>
        <end position="96"/>
    </location>
</feature>
<feature type="compositionally biased region" description="Polar residues" evidence="1">
    <location>
        <begin position="154"/>
        <end position="167"/>
    </location>
</feature>
<accession>A0A0G1EKS8</accession>
<gene>
    <name evidence="2" type="ORF">UV59_C0035G0008</name>
</gene>
<name>A0A0G1EKS8_9BACT</name>
<evidence type="ECO:0000256" key="1">
    <source>
        <dbReference type="SAM" id="MobiDB-lite"/>
    </source>
</evidence>
<dbReference type="AlphaFoldDB" id="A0A0G1EKS8"/>
<protein>
    <submittedName>
        <fullName evidence="2">Uncharacterized protein</fullName>
    </submittedName>
</protein>
<organism evidence="2 3">
    <name type="scientific">Candidatus Gottesmanbacteria bacterium GW2011_GWA1_43_11</name>
    <dbReference type="NCBI Taxonomy" id="1618436"/>
    <lineage>
        <taxon>Bacteria</taxon>
        <taxon>Candidatus Gottesmaniibacteriota</taxon>
    </lineage>
</organism>
<dbReference type="STRING" id="1618436.UV59_C0035G0008"/>
<sequence length="167" mass="17144">MVDFLAVLLTLVASFIQDGKPETLPPPDVSIRGSVVAEVVQTAPAAGAEGASGKTFAEVQDQVATSSQASPQPADTTKVAADNSKSGNTLPTEVPQVAVENSVALEEVTSETVTPDQNDGIQAFNTSVIDAEFGQQIAETQPSTAQSEGKAFGQATSEQAANNSRKP</sequence>
<reference evidence="2 3" key="1">
    <citation type="journal article" date="2015" name="Nature">
        <title>rRNA introns, odd ribosomes, and small enigmatic genomes across a large radiation of phyla.</title>
        <authorList>
            <person name="Brown C.T."/>
            <person name="Hug L.A."/>
            <person name="Thomas B.C."/>
            <person name="Sharon I."/>
            <person name="Castelle C.J."/>
            <person name="Singh A."/>
            <person name="Wilkins M.J."/>
            <person name="Williams K.H."/>
            <person name="Banfield J.F."/>
        </authorList>
    </citation>
    <scope>NUCLEOTIDE SEQUENCE [LARGE SCALE GENOMIC DNA]</scope>
</reference>
<feature type="compositionally biased region" description="Polar residues" evidence="1">
    <location>
        <begin position="137"/>
        <end position="147"/>
    </location>
</feature>
<feature type="region of interest" description="Disordered" evidence="1">
    <location>
        <begin position="133"/>
        <end position="167"/>
    </location>
</feature>
<dbReference type="Proteomes" id="UP000034543">
    <property type="component" value="Unassembled WGS sequence"/>
</dbReference>
<dbReference type="EMBL" id="LCFB01000035">
    <property type="protein sequence ID" value="KKS83626.1"/>
    <property type="molecule type" value="Genomic_DNA"/>
</dbReference>
<evidence type="ECO:0000313" key="2">
    <source>
        <dbReference type="EMBL" id="KKS83626.1"/>
    </source>
</evidence>
<evidence type="ECO:0000313" key="3">
    <source>
        <dbReference type="Proteomes" id="UP000034543"/>
    </source>
</evidence>
<comment type="caution">
    <text evidence="2">The sequence shown here is derived from an EMBL/GenBank/DDBJ whole genome shotgun (WGS) entry which is preliminary data.</text>
</comment>
<feature type="compositionally biased region" description="Polar residues" evidence="1">
    <location>
        <begin position="62"/>
        <end position="75"/>
    </location>
</feature>
<proteinExistence type="predicted"/>